<name>A0ABS4XAY1_9MICC</name>
<reference evidence="2 3" key="1">
    <citation type="submission" date="2021-03" db="EMBL/GenBank/DDBJ databases">
        <title>Sequencing the genomes of 1000 actinobacteria strains.</title>
        <authorList>
            <person name="Klenk H.-P."/>
        </authorList>
    </citation>
    <scope>NUCLEOTIDE SEQUENCE [LARGE SCALE GENOMIC DNA]</scope>
    <source>
        <strain evidence="2 3">DSM 15797</strain>
    </source>
</reference>
<evidence type="ECO:0000313" key="3">
    <source>
        <dbReference type="Proteomes" id="UP001296993"/>
    </source>
</evidence>
<keyword evidence="1" id="KW-1133">Transmembrane helix</keyword>
<accession>A0ABS4XAY1</accession>
<evidence type="ECO:0000313" key="2">
    <source>
        <dbReference type="EMBL" id="MBP2385632.1"/>
    </source>
</evidence>
<dbReference type="RefSeq" id="WP_209996507.1">
    <property type="nucleotide sequence ID" value="NZ_BAAAJY010000007.1"/>
</dbReference>
<evidence type="ECO:0000256" key="1">
    <source>
        <dbReference type="SAM" id="Phobius"/>
    </source>
</evidence>
<protein>
    <submittedName>
        <fullName evidence="2">Uncharacterized protein</fullName>
    </submittedName>
</protein>
<dbReference type="Proteomes" id="UP001296993">
    <property type="component" value="Unassembled WGS sequence"/>
</dbReference>
<dbReference type="EMBL" id="JAGIOF010000001">
    <property type="protein sequence ID" value="MBP2385632.1"/>
    <property type="molecule type" value="Genomic_DNA"/>
</dbReference>
<sequence length="392" mass="42828">MLIASLALIFDEPEGLNAHRRVQDLLSARRSISLLARPVAWGELSVAEMVIAVNPEGFIVMADDDGNTSYGQQIEGFAIALKRGTGALFADFDGVDAEGGEPIEDPRLDHPGGGRSVLLGSFKESEVAMFAGVTKTAWKYFSTEHGDVAIHEGYMPEIMLSKSAVPAIMLSRTGPRFSMVFWFQGQSRKLHGYPGFGHGWSVAAEPVLDVVPGTPAAKAVEFLQREWAEPDLEAIAELREFGVDEEQLAQLNQVLSGSGSLDAVKRVLGIFGKSPELADYLEQAPIPASAVDVEPRGFTGSISASMSAESREATGIRKFLNPFAWRPRLQMLWGVFEGIVAALIITLTNWSDPWMNRWIIILIVVAWSADALANLGLGLRRLLRERRAQRPE</sequence>
<proteinExistence type="predicted"/>
<keyword evidence="3" id="KW-1185">Reference proteome</keyword>
<keyword evidence="1" id="KW-0812">Transmembrane</keyword>
<gene>
    <name evidence="2" type="ORF">JOF47_001143</name>
</gene>
<comment type="caution">
    <text evidence="2">The sequence shown here is derived from an EMBL/GenBank/DDBJ whole genome shotgun (WGS) entry which is preliminary data.</text>
</comment>
<feature type="transmembrane region" description="Helical" evidence="1">
    <location>
        <begin position="331"/>
        <end position="351"/>
    </location>
</feature>
<organism evidence="2 3">
    <name type="scientific">Paeniglutamicibacter kerguelensis</name>
    <dbReference type="NCBI Taxonomy" id="254788"/>
    <lineage>
        <taxon>Bacteria</taxon>
        <taxon>Bacillati</taxon>
        <taxon>Actinomycetota</taxon>
        <taxon>Actinomycetes</taxon>
        <taxon>Micrococcales</taxon>
        <taxon>Micrococcaceae</taxon>
        <taxon>Paeniglutamicibacter</taxon>
    </lineage>
</organism>
<keyword evidence="1" id="KW-0472">Membrane</keyword>
<feature type="transmembrane region" description="Helical" evidence="1">
    <location>
        <begin position="357"/>
        <end position="377"/>
    </location>
</feature>